<dbReference type="Proteomes" id="UP000589716">
    <property type="component" value="Unassembled WGS sequence"/>
</dbReference>
<dbReference type="Gene3D" id="1.20.120.520">
    <property type="entry name" value="nmb1532 protein domain like"/>
    <property type="match status" value="1"/>
</dbReference>
<evidence type="ECO:0000313" key="2">
    <source>
        <dbReference type="EMBL" id="NZA01299.1"/>
    </source>
</evidence>
<evidence type="ECO:0000259" key="1">
    <source>
        <dbReference type="Pfam" id="PF01814"/>
    </source>
</evidence>
<keyword evidence="3" id="KW-1185">Reference proteome</keyword>
<feature type="domain" description="Hemerythrin-like" evidence="1">
    <location>
        <begin position="24"/>
        <end position="163"/>
    </location>
</feature>
<sequence length="185" mass="21060">MPRMAQSSVSLPGFASPGVGFEQPFEMLEACHERVQRSLALLQRLVDHVDRNGHDADSRSAARDVLRYFDIAGPHHHEDEERHVFPPLQQHADALVRDAVVQLQADHVQMHDQWQRLRAVLLAWRDAEPAPAITDADRTLVRDFVAAYQRHIPLEESVVYPAARPLFSPAELERIGTEMAQRRRG</sequence>
<comment type="caution">
    <text evidence="2">The sequence shown here is derived from an EMBL/GenBank/DDBJ whole genome shotgun (WGS) entry which is preliminary data.</text>
</comment>
<dbReference type="Pfam" id="PF01814">
    <property type="entry name" value="Hemerythrin"/>
    <property type="match status" value="1"/>
</dbReference>
<protein>
    <submittedName>
        <fullName evidence="2">Hemerythrin domain-containing protein</fullName>
    </submittedName>
</protein>
<accession>A0A853IXU6</accession>
<evidence type="ECO:0000313" key="3">
    <source>
        <dbReference type="Proteomes" id="UP000589716"/>
    </source>
</evidence>
<gene>
    <name evidence="2" type="ORF">H0I39_05110</name>
</gene>
<dbReference type="InterPro" id="IPR012312">
    <property type="entry name" value="Hemerythrin-like"/>
</dbReference>
<name>A0A853IXU6_9BURK</name>
<dbReference type="EMBL" id="JACCKX010000001">
    <property type="protein sequence ID" value="NZA01299.1"/>
    <property type="molecule type" value="Genomic_DNA"/>
</dbReference>
<dbReference type="AlphaFoldDB" id="A0A853IXU6"/>
<reference evidence="2 3" key="1">
    <citation type="submission" date="2020-07" db="EMBL/GenBank/DDBJ databases">
        <authorList>
            <person name="Maaloum M."/>
        </authorList>
    </citation>
    <scope>NUCLEOTIDE SEQUENCE [LARGE SCALE GENOMIC DNA]</scope>
    <source>
        <strain evidence="2 3">GCS-AN-3</strain>
    </source>
</reference>
<organism evidence="2 3">
    <name type="scientific">Ottowia beijingensis</name>
    <dbReference type="NCBI Taxonomy" id="1207057"/>
    <lineage>
        <taxon>Bacteria</taxon>
        <taxon>Pseudomonadati</taxon>
        <taxon>Pseudomonadota</taxon>
        <taxon>Betaproteobacteria</taxon>
        <taxon>Burkholderiales</taxon>
        <taxon>Comamonadaceae</taxon>
        <taxon>Ottowia</taxon>
    </lineage>
</organism>
<dbReference type="CDD" id="cd12108">
    <property type="entry name" value="Hr-like"/>
    <property type="match status" value="1"/>
</dbReference>
<proteinExistence type="predicted"/>